<dbReference type="AlphaFoldDB" id="A0A7J8NXB3"/>
<gene>
    <name evidence="1" type="ORF">Gorai_023553</name>
</gene>
<evidence type="ECO:0000313" key="2">
    <source>
        <dbReference type="Proteomes" id="UP000593578"/>
    </source>
</evidence>
<proteinExistence type="predicted"/>
<evidence type="ECO:0008006" key="3">
    <source>
        <dbReference type="Google" id="ProtNLM"/>
    </source>
</evidence>
<comment type="caution">
    <text evidence="1">The sequence shown here is derived from an EMBL/GenBank/DDBJ whole genome shotgun (WGS) entry which is preliminary data.</text>
</comment>
<feature type="non-terminal residue" evidence="1">
    <location>
        <position position="1"/>
    </location>
</feature>
<organism evidence="1 2">
    <name type="scientific">Gossypium raimondii</name>
    <name type="common">Peruvian cotton</name>
    <name type="synonym">Gossypium klotzschianum subsp. raimondii</name>
    <dbReference type="NCBI Taxonomy" id="29730"/>
    <lineage>
        <taxon>Eukaryota</taxon>
        <taxon>Viridiplantae</taxon>
        <taxon>Streptophyta</taxon>
        <taxon>Embryophyta</taxon>
        <taxon>Tracheophyta</taxon>
        <taxon>Spermatophyta</taxon>
        <taxon>Magnoliopsida</taxon>
        <taxon>eudicotyledons</taxon>
        <taxon>Gunneridae</taxon>
        <taxon>Pentapetalae</taxon>
        <taxon>rosids</taxon>
        <taxon>malvids</taxon>
        <taxon>Malvales</taxon>
        <taxon>Malvaceae</taxon>
        <taxon>Malvoideae</taxon>
        <taxon>Gossypium</taxon>
    </lineage>
</organism>
<dbReference type="EMBL" id="JABEZZ010000002">
    <property type="protein sequence ID" value="MBA0581372.1"/>
    <property type="molecule type" value="Genomic_DNA"/>
</dbReference>
<accession>A0A7J8NXB3</accession>
<sequence>RLKTPFSGIAISTLGVAISTFQGRPQGSILPEVSRYPLLGKWVHLFTDGAVDRGFGSASASGVLRDKNGNWILGKCFKRVMIQTDNPEMVKALQDIMMVDSGI</sequence>
<reference evidence="1 2" key="1">
    <citation type="journal article" date="2019" name="Genome Biol. Evol.">
        <title>Insights into the evolution of the New World diploid cottons (Gossypium, subgenus Houzingenia) based on genome sequencing.</title>
        <authorList>
            <person name="Grover C.E."/>
            <person name="Arick M.A. 2nd"/>
            <person name="Thrash A."/>
            <person name="Conover J.L."/>
            <person name="Sanders W.S."/>
            <person name="Peterson D.G."/>
            <person name="Frelichowski J.E."/>
            <person name="Scheffler J.A."/>
            <person name="Scheffler B.E."/>
            <person name="Wendel J.F."/>
        </authorList>
    </citation>
    <scope>NUCLEOTIDE SEQUENCE [LARGE SCALE GENOMIC DNA]</scope>
    <source>
        <strain evidence="1">8</strain>
        <tissue evidence="1">Leaf</tissue>
    </source>
</reference>
<dbReference type="Proteomes" id="UP000593578">
    <property type="component" value="Unassembled WGS sequence"/>
</dbReference>
<protein>
    <recommendedName>
        <fullName evidence="3">RNase H type-1 domain-containing protein</fullName>
    </recommendedName>
</protein>
<evidence type="ECO:0000313" key="1">
    <source>
        <dbReference type="EMBL" id="MBA0581372.1"/>
    </source>
</evidence>
<feature type="non-terminal residue" evidence="1">
    <location>
        <position position="103"/>
    </location>
</feature>
<name>A0A7J8NXB3_GOSRA</name>